<dbReference type="AlphaFoldDB" id="A0A1R4EIW1"/>
<evidence type="ECO:0000313" key="2">
    <source>
        <dbReference type="Proteomes" id="UP000188169"/>
    </source>
</evidence>
<gene>
    <name evidence="1" type="ORF">A1019T_02458</name>
</gene>
<dbReference type="InterPro" id="IPR018763">
    <property type="entry name" value="DUF2334"/>
</dbReference>
<proteinExistence type="predicted"/>
<dbReference type="OrthoDB" id="9792651at2"/>
<dbReference type="STRING" id="1945520.A1019T_02458"/>
<dbReference type="EMBL" id="FUGD01000177">
    <property type="protein sequence ID" value="SJM38465.1"/>
    <property type="molecule type" value="Genomic_DNA"/>
</dbReference>
<reference evidence="2" key="1">
    <citation type="submission" date="2017-02" db="EMBL/GenBank/DDBJ databases">
        <authorList>
            <person name="Mornico D."/>
        </authorList>
    </citation>
    <scope>NUCLEOTIDE SEQUENCE [LARGE SCALE GENOMIC DNA]</scope>
</reference>
<keyword evidence="2" id="KW-1185">Reference proteome</keyword>
<dbReference type="Proteomes" id="UP000188169">
    <property type="component" value="Unassembled WGS sequence"/>
</dbReference>
<dbReference type="SUPFAM" id="SSF88713">
    <property type="entry name" value="Glycoside hydrolase/deacetylase"/>
    <property type="match status" value="1"/>
</dbReference>
<dbReference type="Pfam" id="PF10096">
    <property type="entry name" value="DUF2334"/>
    <property type="match status" value="1"/>
</dbReference>
<dbReference type="InterPro" id="IPR011330">
    <property type="entry name" value="Glyco_hydro/deAcase_b/a-brl"/>
</dbReference>
<dbReference type="GO" id="GO:0005975">
    <property type="term" value="P:carbohydrate metabolic process"/>
    <property type="evidence" value="ECO:0007669"/>
    <property type="project" value="InterPro"/>
</dbReference>
<sequence length="152" mass="17589">MSDHSYEVQLERLQIGKNILSANSIWQPYFMAPSHSFDRNTLKALKKLGFTAITDGYGLYPYNIEGVILVPQLLSKPLKFLPFGIQTICLHTNSISDDALNYIINFIENNHYKFIDFKEAINIQPKFSSLQLFTHMGSKYSLKIIRMLRRII</sequence>
<name>A0A1R4EIW1_9GAMM</name>
<dbReference type="Gene3D" id="3.20.20.370">
    <property type="entry name" value="Glycoside hydrolase/deacetylase"/>
    <property type="match status" value="1"/>
</dbReference>
<protein>
    <submittedName>
        <fullName evidence="1">Uncharacterized protein</fullName>
    </submittedName>
</protein>
<evidence type="ECO:0000313" key="1">
    <source>
        <dbReference type="EMBL" id="SJM38465.1"/>
    </source>
</evidence>
<dbReference type="RefSeq" id="WP_077449806.1">
    <property type="nucleotide sequence ID" value="NZ_FUGD01000177.1"/>
</dbReference>
<organism evidence="1 2">
    <name type="scientific">Psychrobacter pasteurii</name>
    <dbReference type="NCBI Taxonomy" id="1945520"/>
    <lineage>
        <taxon>Bacteria</taxon>
        <taxon>Pseudomonadati</taxon>
        <taxon>Pseudomonadota</taxon>
        <taxon>Gammaproteobacteria</taxon>
        <taxon>Moraxellales</taxon>
        <taxon>Moraxellaceae</taxon>
        <taxon>Psychrobacter</taxon>
    </lineage>
</organism>
<accession>A0A1R4EIW1</accession>